<dbReference type="AlphaFoldDB" id="A0A0W8G8J3"/>
<dbReference type="PANTHER" id="PTHR39321">
    <property type="entry name" value="NICOTINATE-NUCLEOTIDE ADENYLYLTRANSFERASE-RELATED"/>
    <property type="match status" value="1"/>
</dbReference>
<dbReference type="PANTHER" id="PTHR39321:SF3">
    <property type="entry name" value="PHOSPHOPANTETHEINE ADENYLYLTRANSFERASE"/>
    <property type="match status" value="1"/>
</dbReference>
<dbReference type="CDD" id="cd02165">
    <property type="entry name" value="NMNAT"/>
    <property type="match status" value="1"/>
</dbReference>
<accession>A0A0W8G8J3</accession>
<protein>
    <submittedName>
        <fullName evidence="9">Nicotinate-nucleotide adenylyltransferase</fullName>
        <ecNumber evidence="9">2.7.7.18</ecNumber>
    </submittedName>
</protein>
<evidence type="ECO:0000256" key="1">
    <source>
        <dbReference type="ARBA" id="ARBA00004790"/>
    </source>
</evidence>
<evidence type="ECO:0000256" key="7">
    <source>
        <dbReference type="ARBA" id="ARBA00023027"/>
    </source>
</evidence>
<proteinExistence type="inferred from homology"/>
<evidence type="ECO:0000259" key="8">
    <source>
        <dbReference type="Pfam" id="PF01467"/>
    </source>
</evidence>
<dbReference type="UniPathway" id="UPA00253"/>
<evidence type="ECO:0000256" key="2">
    <source>
        <dbReference type="ARBA" id="ARBA00022642"/>
    </source>
</evidence>
<evidence type="ECO:0000313" key="9">
    <source>
        <dbReference type="EMBL" id="KUG29356.1"/>
    </source>
</evidence>
<evidence type="ECO:0000256" key="5">
    <source>
        <dbReference type="ARBA" id="ARBA00022741"/>
    </source>
</evidence>
<dbReference type="Gene3D" id="3.40.50.620">
    <property type="entry name" value="HUPs"/>
    <property type="match status" value="1"/>
</dbReference>
<dbReference type="NCBIfam" id="TIGR00482">
    <property type="entry name" value="nicotinate (nicotinamide) nucleotide adenylyltransferase"/>
    <property type="match status" value="1"/>
</dbReference>
<dbReference type="EMBL" id="LNQE01000097">
    <property type="protein sequence ID" value="KUG29356.1"/>
    <property type="molecule type" value="Genomic_DNA"/>
</dbReference>
<evidence type="ECO:0000256" key="4">
    <source>
        <dbReference type="ARBA" id="ARBA00022695"/>
    </source>
</evidence>
<dbReference type="InterPro" id="IPR005248">
    <property type="entry name" value="NadD/NMNAT"/>
</dbReference>
<gene>
    <name evidence="9" type="ORF">ASZ90_000754</name>
</gene>
<comment type="pathway">
    <text evidence="1">Cofactor biosynthesis; NAD(+) biosynthesis.</text>
</comment>
<keyword evidence="7" id="KW-0520">NAD</keyword>
<dbReference type="GO" id="GO:0004515">
    <property type="term" value="F:nicotinate-nucleotide adenylyltransferase activity"/>
    <property type="evidence" value="ECO:0007669"/>
    <property type="project" value="UniProtKB-EC"/>
</dbReference>
<dbReference type="InterPro" id="IPR004821">
    <property type="entry name" value="Cyt_trans-like"/>
</dbReference>
<evidence type="ECO:0000256" key="3">
    <source>
        <dbReference type="ARBA" id="ARBA00022679"/>
    </source>
</evidence>
<feature type="domain" description="Cytidyltransferase-like" evidence="8">
    <location>
        <begin position="9"/>
        <end position="198"/>
    </location>
</feature>
<dbReference type="InterPro" id="IPR014729">
    <property type="entry name" value="Rossmann-like_a/b/a_fold"/>
</dbReference>
<dbReference type="GO" id="GO:0009435">
    <property type="term" value="P:NAD+ biosynthetic process"/>
    <property type="evidence" value="ECO:0007669"/>
    <property type="project" value="UniProtKB-UniPathway"/>
</dbReference>
<comment type="caution">
    <text evidence="9">The sequence shown here is derived from an EMBL/GenBank/DDBJ whole genome shotgun (WGS) entry which is preliminary data.</text>
</comment>
<keyword evidence="6" id="KW-0067">ATP-binding</keyword>
<dbReference type="HAMAP" id="MF_00244">
    <property type="entry name" value="NaMN_adenylyltr"/>
    <property type="match status" value="1"/>
</dbReference>
<organism evidence="9">
    <name type="scientific">hydrocarbon metagenome</name>
    <dbReference type="NCBI Taxonomy" id="938273"/>
    <lineage>
        <taxon>unclassified sequences</taxon>
        <taxon>metagenomes</taxon>
        <taxon>ecological metagenomes</taxon>
    </lineage>
</organism>
<keyword evidence="5" id="KW-0547">Nucleotide-binding</keyword>
<keyword evidence="2" id="KW-0662">Pyridine nucleotide biosynthesis</keyword>
<keyword evidence="3 9" id="KW-0808">Transferase</keyword>
<reference evidence="9" key="1">
    <citation type="journal article" date="2015" name="Proc. Natl. Acad. Sci. U.S.A.">
        <title>Networks of energetic and metabolic interactions define dynamics in microbial communities.</title>
        <authorList>
            <person name="Embree M."/>
            <person name="Liu J.K."/>
            <person name="Al-Bassam M.M."/>
            <person name="Zengler K."/>
        </authorList>
    </citation>
    <scope>NUCLEOTIDE SEQUENCE</scope>
</reference>
<dbReference type="Pfam" id="PF01467">
    <property type="entry name" value="CTP_transf_like"/>
    <property type="match status" value="1"/>
</dbReference>
<keyword evidence="4 9" id="KW-0548">Nucleotidyltransferase</keyword>
<dbReference type="EC" id="2.7.7.18" evidence="9"/>
<dbReference type="SUPFAM" id="SSF52374">
    <property type="entry name" value="Nucleotidylyl transferase"/>
    <property type="match status" value="1"/>
</dbReference>
<evidence type="ECO:0000256" key="6">
    <source>
        <dbReference type="ARBA" id="ARBA00022840"/>
    </source>
</evidence>
<sequence>MRPPRRLGIFGGCFNPVHSAHLRAAVEAAEGLGLDRVDFVPSARPPHKPGEPMLGFSARLRLLRAAVADMPGFTVNDLESQRPGPSYTYDTLARYLEDNPGTELFFIMGTGDLLNLATWKRGFELTRLAHLAVLAREGLGVAGIGAYLAGDGAGLGAAPRPLPSGVSACAAWATAGGGMLYCLEIPRLDISASLVRERWRCGRTVRFLVPDAVWRELASLREEADLAWGPSPAVPGLQAG</sequence>
<dbReference type="GO" id="GO:0005524">
    <property type="term" value="F:ATP binding"/>
    <property type="evidence" value="ECO:0007669"/>
    <property type="project" value="UniProtKB-KW"/>
</dbReference>
<name>A0A0W8G8J3_9ZZZZ</name>